<evidence type="ECO:0000256" key="1">
    <source>
        <dbReference type="SAM" id="MobiDB-lite"/>
    </source>
</evidence>
<evidence type="ECO:0008006" key="4">
    <source>
        <dbReference type="Google" id="ProtNLM"/>
    </source>
</evidence>
<accession>A0ABW0E0C2</accession>
<name>A0ABW0E0C2_9ACTN</name>
<evidence type="ECO:0000313" key="3">
    <source>
        <dbReference type="Proteomes" id="UP001596035"/>
    </source>
</evidence>
<keyword evidence="3" id="KW-1185">Reference proteome</keyword>
<proteinExistence type="predicted"/>
<comment type="caution">
    <text evidence="2">The sequence shown here is derived from an EMBL/GenBank/DDBJ whole genome shotgun (WGS) entry which is preliminary data.</text>
</comment>
<gene>
    <name evidence="2" type="ORF">ACFPWV_25720</name>
</gene>
<sequence>MNATLHALDRYGFDAGAADDEGRLRIRRASRLAAAAVAVLVLAGCGHRTGSADAAGAPESRSGGIGEPGIRQDEDLVRKYFPELGDFDAVEWAGEVLGKGRSSAPGPSDFRVSGVVRLADADVARLSKGYAWQDEPGTPVVLGTVRPRVPASVQWQTSEDFVTAVTQGRYSATFYADFKRKSIVFDAVNPEKKAV</sequence>
<feature type="region of interest" description="Disordered" evidence="1">
    <location>
        <begin position="50"/>
        <end position="70"/>
    </location>
</feature>
<dbReference type="Proteomes" id="UP001596035">
    <property type="component" value="Unassembled WGS sequence"/>
</dbReference>
<reference evidence="3" key="1">
    <citation type="journal article" date="2019" name="Int. J. Syst. Evol. Microbiol.">
        <title>The Global Catalogue of Microorganisms (GCM) 10K type strain sequencing project: providing services to taxonomists for standard genome sequencing and annotation.</title>
        <authorList>
            <consortium name="The Broad Institute Genomics Platform"/>
            <consortium name="The Broad Institute Genome Sequencing Center for Infectious Disease"/>
            <person name="Wu L."/>
            <person name="Ma J."/>
        </authorList>
    </citation>
    <scope>NUCLEOTIDE SEQUENCE [LARGE SCALE GENOMIC DNA]</scope>
    <source>
        <strain evidence="3">CGMCC 4.7131</strain>
    </source>
</reference>
<protein>
    <recommendedName>
        <fullName evidence="4">Lipoprotein</fullName>
    </recommendedName>
</protein>
<evidence type="ECO:0000313" key="2">
    <source>
        <dbReference type="EMBL" id="MFC5243264.1"/>
    </source>
</evidence>
<dbReference type="RefSeq" id="WP_344555777.1">
    <property type="nucleotide sequence ID" value="NZ_BAAATG010000004.1"/>
</dbReference>
<organism evidence="2 3">
    <name type="scientific">Streptomyces atrovirens</name>
    <dbReference type="NCBI Taxonomy" id="285556"/>
    <lineage>
        <taxon>Bacteria</taxon>
        <taxon>Bacillati</taxon>
        <taxon>Actinomycetota</taxon>
        <taxon>Actinomycetes</taxon>
        <taxon>Kitasatosporales</taxon>
        <taxon>Streptomycetaceae</taxon>
        <taxon>Streptomyces</taxon>
    </lineage>
</organism>
<dbReference type="EMBL" id="JBHSKN010000025">
    <property type="protein sequence ID" value="MFC5243264.1"/>
    <property type="molecule type" value="Genomic_DNA"/>
</dbReference>